<comment type="caution">
    <text evidence="2">The sequence shown here is derived from an EMBL/GenBank/DDBJ whole genome shotgun (WGS) entry which is preliminary data.</text>
</comment>
<sequence length="183" mass="20482">MSDEIYKADQVNQRTNKISSPIRLSTRFSPGSSSILFTLNRTSSTVHRSLLGAKTTLPLRVRIKSCPSRRFSRLPLPTTAVDSPSRGSEPPMQTFSVTDVHGVVCFLKFNNWIMRTVQVLDTWMRKTIETRQRGRYFRNPIQCKGGTAGLQTEVDKGMNDKSGGVDLGQESGVMDQELGLHCF</sequence>
<name>A0AAW2CB82_9ROSI</name>
<gene>
    <name evidence="2" type="ORF">SO802_024280</name>
</gene>
<proteinExistence type="predicted"/>
<dbReference type="AlphaFoldDB" id="A0AAW2CB82"/>
<dbReference type="EMBL" id="JAZDWU010000008">
    <property type="protein sequence ID" value="KAK9994577.1"/>
    <property type="molecule type" value="Genomic_DNA"/>
</dbReference>
<reference evidence="2 3" key="1">
    <citation type="submission" date="2024-01" db="EMBL/GenBank/DDBJ databases">
        <title>A telomere-to-telomere, gap-free genome of sweet tea (Lithocarpus litseifolius).</title>
        <authorList>
            <person name="Zhou J."/>
        </authorList>
    </citation>
    <scope>NUCLEOTIDE SEQUENCE [LARGE SCALE GENOMIC DNA]</scope>
    <source>
        <strain evidence="2">Zhou-2022a</strain>
        <tissue evidence="2">Leaf</tissue>
    </source>
</reference>
<evidence type="ECO:0000313" key="3">
    <source>
        <dbReference type="Proteomes" id="UP001459277"/>
    </source>
</evidence>
<evidence type="ECO:0000313" key="2">
    <source>
        <dbReference type="EMBL" id="KAK9994577.1"/>
    </source>
</evidence>
<feature type="region of interest" description="Disordered" evidence="1">
    <location>
        <begin position="74"/>
        <end position="93"/>
    </location>
</feature>
<protein>
    <submittedName>
        <fullName evidence="2">Uncharacterized protein</fullName>
    </submittedName>
</protein>
<evidence type="ECO:0000256" key="1">
    <source>
        <dbReference type="SAM" id="MobiDB-lite"/>
    </source>
</evidence>
<keyword evidence="3" id="KW-1185">Reference proteome</keyword>
<organism evidence="2 3">
    <name type="scientific">Lithocarpus litseifolius</name>
    <dbReference type="NCBI Taxonomy" id="425828"/>
    <lineage>
        <taxon>Eukaryota</taxon>
        <taxon>Viridiplantae</taxon>
        <taxon>Streptophyta</taxon>
        <taxon>Embryophyta</taxon>
        <taxon>Tracheophyta</taxon>
        <taxon>Spermatophyta</taxon>
        <taxon>Magnoliopsida</taxon>
        <taxon>eudicotyledons</taxon>
        <taxon>Gunneridae</taxon>
        <taxon>Pentapetalae</taxon>
        <taxon>rosids</taxon>
        <taxon>fabids</taxon>
        <taxon>Fagales</taxon>
        <taxon>Fagaceae</taxon>
        <taxon>Lithocarpus</taxon>
    </lineage>
</organism>
<dbReference type="Proteomes" id="UP001459277">
    <property type="component" value="Unassembled WGS sequence"/>
</dbReference>
<feature type="compositionally biased region" description="Polar residues" evidence="1">
    <location>
        <begin position="80"/>
        <end position="93"/>
    </location>
</feature>
<accession>A0AAW2CB82</accession>